<dbReference type="GeneID" id="89942941"/>
<dbReference type="PANTHER" id="PTHR31503:SF14">
    <property type="entry name" value="VACUOLAR CALCIUM ION TRANSPORTER"/>
    <property type="match status" value="1"/>
</dbReference>
<name>A0AAN6TDP5_9PEZI</name>
<feature type="transmembrane region" description="Helical" evidence="10">
    <location>
        <begin position="386"/>
        <end position="407"/>
    </location>
</feature>
<comment type="caution">
    <text evidence="13">The sequence shown here is derived from an EMBL/GenBank/DDBJ whole genome shotgun (WGS) entry which is preliminary data.</text>
</comment>
<keyword evidence="9 10" id="KW-0472">Membrane</keyword>
<feature type="transmembrane region" description="Helical" evidence="10">
    <location>
        <begin position="414"/>
        <end position="435"/>
    </location>
</feature>
<reference evidence="13" key="1">
    <citation type="journal article" date="2023" name="Mol. Phylogenet. Evol.">
        <title>Genome-scale phylogeny and comparative genomics of the fungal order Sordariales.</title>
        <authorList>
            <person name="Hensen N."/>
            <person name="Bonometti L."/>
            <person name="Westerberg I."/>
            <person name="Brannstrom I.O."/>
            <person name="Guillou S."/>
            <person name="Cros-Aarteil S."/>
            <person name="Calhoun S."/>
            <person name="Haridas S."/>
            <person name="Kuo A."/>
            <person name="Mondo S."/>
            <person name="Pangilinan J."/>
            <person name="Riley R."/>
            <person name="LaButti K."/>
            <person name="Andreopoulos B."/>
            <person name="Lipzen A."/>
            <person name="Chen C."/>
            <person name="Yan M."/>
            <person name="Daum C."/>
            <person name="Ng V."/>
            <person name="Clum A."/>
            <person name="Steindorff A."/>
            <person name="Ohm R.A."/>
            <person name="Martin F."/>
            <person name="Silar P."/>
            <person name="Natvig D.O."/>
            <person name="Lalanne C."/>
            <person name="Gautier V."/>
            <person name="Ament-Velasquez S.L."/>
            <person name="Kruys A."/>
            <person name="Hutchinson M.I."/>
            <person name="Powell A.J."/>
            <person name="Barry K."/>
            <person name="Miller A.N."/>
            <person name="Grigoriev I.V."/>
            <person name="Debuchy R."/>
            <person name="Gladieux P."/>
            <person name="Hiltunen Thoren M."/>
            <person name="Johannesson H."/>
        </authorList>
    </citation>
    <scope>NUCLEOTIDE SEQUENCE</scope>
    <source>
        <strain evidence="13">CBS 508.74</strain>
    </source>
</reference>
<feature type="transmembrane region" description="Helical" evidence="10">
    <location>
        <begin position="149"/>
        <end position="170"/>
    </location>
</feature>
<feature type="domain" description="Sodium/calcium exchanger membrane region" evidence="12">
    <location>
        <begin position="290"/>
        <end position="430"/>
    </location>
</feature>
<evidence type="ECO:0000256" key="7">
    <source>
        <dbReference type="ARBA" id="ARBA00022989"/>
    </source>
</evidence>
<keyword evidence="8 10" id="KW-0406">Ion transport</keyword>
<keyword evidence="6 10" id="KW-0106">Calcium</keyword>
<dbReference type="InterPro" id="IPR004837">
    <property type="entry name" value="NaCa_Exmemb"/>
</dbReference>
<evidence type="ECO:0000256" key="1">
    <source>
        <dbReference type="ARBA" id="ARBA00004127"/>
    </source>
</evidence>
<reference evidence="13" key="2">
    <citation type="submission" date="2023-05" db="EMBL/GenBank/DDBJ databases">
        <authorList>
            <consortium name="Lawrence Berkeley National Laboratory"/>
            <person name="Steindorff A."/>
            <person name="Hensen N."/>
            <person name="Bonometti L."/>
            <person name="Westerberg I."/>
            <person name="Brannstrom I.O."/>
            <person name="Guillou S."/>
            <person name="Cros-Aarteil S."/>
            <person name="Calhoun S."/>
            <person name="Haridas S."/>
            <person name="Kuo A."/>
            <person name="Mondo S."/>
            <person name="Pangilinan J."/>
            <person name="Riley R."/>
            <person name="Labutti K."/>
            <person name="Andreopoulos B."/>
            <person name="Lipzen A."/>
            <person name="Chen C."/>
            <person name="Yanf M."/>
            <person name="Daum C."/>
            <person name="Ng V."/>
            <person name="Clum A."/>
            <person name="Ohm R."/>
            <person name="Martin F."/>
            <person name="Silar P."/>
            <person name="Natvig D."/>
            <person name="Lalanne C."/>
            <person name="Gautier V."/>
            <person name="Ament-Velasquez S.L."/>
            <person name="Kruys A."/>
            <person name="Hutchinson M.I."/>
            <person name="Powell A.J."/>
            <person name="Barry K."/>
            <person name="Miller A.N."/>
            <person name="Grigoriev I.V."/>
            <person name="Debuchy R."/>
            <person name="Gladieux P."/>
            <person name="Thoren M.H."/>
            <person name="Johannesson H."/>
        </authorList>
    </citation>
    <scope>NUCLEOTIDE SEQUENCE</scope>
    <source>
        <strain evidence="13">CBS 508.74</strain>
    </source>
</reference>
<dbReference type="Proteomes" id="UP001302812">
    <property type="component" value="Unassembled WGS sequence"/>
</dbReference>
<accession>A0AAN6TDP5</accession>
<evidence type="ECO:0000256" key="10">
    <source>
        <dbReference type="RuleBase" id="RU365028"/>
    </source>
</evidence>
<dbReference type="GO" id="GO:0000329">
    <property type="term" value="C:fungal-type vacuole membrane"/>
    <property type="evidence" value="ECO:0007669"/>
    <property type="project" value="TreeGrafter"/>
</dbReference>
<evidence type="ECO:0000256" key="3">
    <source>
        <dbReference type="ARBA" id="ARBA00022448"/>
    </source>
</evidence>
<comment type="caution">
    <text evidence="10">Lacks conserved residue(s) required for the propagation of feature annotation.</text>
</comment>
<dbReference type="AlphaFoldDB" id="A0AAN6TDP5"/>
<protein>
    <recommendedName>
        <fullName evidence="10">Vacuolar calcium ion transporter</fullName>
    </recommendedName>
</protein>
<sequence>MAERDESSPLLPNTHGPRNSIIAHDEGESGRSGFQARHFFSVIWRSSSKISMAVNILWPFVPVAFFLHFVADAPLWTFATSYMGMIPAANMLGFAGQEFARKMPKVAGILIETTFGSIVEIILFVVLIANHELSSGSSEHGNMIPVIQAAILGSILTNLLLCLGLCFFFGGIRHSSQKFHAIVSEVGSGLLLVAAFGLLIPSAFYSALKSEAAPDPGVLHDKFTRGKLQADVLQISRAASVVLMASFALYIWFCVSSQHSIFDEVIEADEHRDADREEDLQKPKFTMTEAIVALIISLACVTLLLIFLVDEIEHAVRSGVPDQFLGLILLPLVEKAAEHLTAIDEARDGMINVALYHCLGPSIQTALFNAPFVVIVAWVMGKPMDLNFEIFMIGLLVLSILVVGNFLRDGESNWLEGALLVVVYTIMAIACFYYPDPDVATSNGLEEAAMLTVTMNKEVLEQFQKVLETVPGR</sequence>
<comment type="function">
    <text evidence="10">Has a role in promoting intracellular calcium ion sequestration via the exchange of calcium ions for hydrogen ions across the vacuolar membrane. Involved also in manganese ion homeostasis via its uptake into the vacuole.</text>
</comment>
<feature type="transmembrane region" description="Helical" evidence="10">
    <location>
        <begin position="290"/>
        <end position="309"/>
    </location>
</feature>
<feature type="region of interest" description="Disordered" evidence="11">
    <location>
        <begin position="1"/>
        <end position="31"/>
    </location>
</feature>
<keyword evidence="10" id="KW-0926">Vacuole</keyword>
<keyword evidence="14" id="KW-1185">Reference proteome</keyword>
<keyword evidence="3 10" id="KW-0813">Transport</keyword>
<dbReference type="PANTHER" id="PTHR31503">
    <property type="entry name" value="VACUOLAR CALCIUM ION TRANSPORTER"/>
    <property type="match status" value="1"/>
</dbReference>
<comment type="similarity">
    <text evidence="2 10">Belongs to the Ca(2+):cation antiporter (CaCA) (TC 2.A.19) family.</text>
</comment>
<comment type="subcellular location">
    <subcellularLocation>
        <location evidence="1">Endomembrane system</location>
        <topology evidence="1">Multi-pass membrane protein</topology>
    </subcellularLocation>
    <subcellularLocation>
        <location evidence="10">Vacuole membrane</location>
    </subcellularLocation>
</comment>
<proteinExistence type="inferred from homology"/>
<dbReference type="Pfam" id="PF01699">
    <property type="entry name" value="Na_Ca_ex"/>
    <property type="match status" value="2"/>
</dbReference>
<gene>
    <name evidence="13" type="ORF">N656DRAFT_837053</name>
</gene>
<evidence type="ECO:0000256" key="5">
    <source>
        <dbReference type="ARBA" id="ARBA00022692"/>
    </source>
</evidence>
<evidence type="ECO:0000256" key="8">
    <source>
        <dbReference type="ARBA" id="ARBA00023065"/>
    </source>
</evidence>
<evidence type="ECO:0000256" key="11">
    <source>
        <dbReference type="SAM" id="MobiDB-lite"/>
    </source>
</evidence>
<keyword evidence="5 10" id="KW-0812">Transmembrane</keyword>
<dbReference type="EMBL" id="MU853342">
    <property type="protein sequence ID" value="KAK4112529.1"/>
    <property type="molecule type" value="Genomic_DNA"/>
</dbReference>
<dbReference type="InterPro" id="IPR044880">
    <property type="entry name" value="NCX_ion-bd_dom_sf"/>
</dbReference>
<evidence type="ECO:0000313" key="14">
    <source>
        <dbReference type="Proteomes" id="UP001302812"/>
    </source>
</evidence>
<keyword evidence="4 10" id="KW-0109">Calcium transport</keyword>
<evidence type="ECO:0000259" key="12">
    <source>
        <dbReference type="Pfam" id="PF01699"/>
    </source>
</evidence>
<feature type="domain" description="Sodium/calcium exchanger membrane region" evidence="12">
    <location>
        <begin position="75"/>
        <end position="254"/>
    </location>
</feature>
<dbReference type="Gene3D" id="1.20.1420.30">
    <property type="entry name" value="NCX, central ion-binding region"/>
    <property type="match status" value="2"/>
</dbReference>
<evidence type="ECO:0000256" key="6">
    <source>
        <dbReference type="ARBA" id="ARBA00022837"/>
    </source>
</evidence>
<feature type="transmembrane region" description="Helical" evidence="10">
    <location>
        <begin position="182"/>
        <end position="205"/>
    </location>
</feature>
<feature type="transmembrane region" description="Helical" evidence="10">
    <location>
        <begin position="106"/>
        <end position="129"/>
    </location>
</feature>
<dbReference type="GO" id="GO:0006874">
    <property type="term" value="P:intracellular calcium ion homeostasis"/>
    <property type="evidence" value="ECO:0007669"/>
    <property type="project" value="TreeGrafter"/>
</dbReference>
<feature type="transmembrane region" description="Helical" evidence="10">
    <location>
        <begin position="50"/>
        <end position="69"/>
    </location>
</feature>
<evidence type="ECO:0000256" key="4">
    <source>
        <dbReference type="ARBA" id="ARBA00022568"/>
    </source>
</evidence>
<organism evidence="13 14">
    <name type="scientific">Canariomyces notabilis</name>
    <dbReference type="NCBI Taxonomy" id="2074819"/>
    <lineage>
        <taxon>Eukaryota</taxon>
        <taxon>Fungi</taxon>
        <taxon>Dikarya</taxon>
        <taxon>Ascomycota</taxon>
        <taxon>Pezizomycotina</taxon>
        <taxon>Sordariomycetes</taxon>
        <taxon>Sordariomycetidae</taxon>
        <taxon>Sordariales</taxon>
        <taxon>Chaetomiaceae</taxon>
        <taxon>Canariomyces</taxon>
    </lineage>
</organism>
<feature type="transmembrane region" description="Helical" evidence="10">
    <location>
        <begin position="75"/>
        <end position="94"/>
    </location>
</feature>
<keyword evidence="10" id="KW-0050">Antiport</keyword>
<keyword evidence="7 10" id="KW-1133">Transmembrane helix</keyword>
<feature type="transmembrane region" description="Helical" evidence="10">
    <location>
        <begin position="354"/>
        <end position="380"/>
    </location>
</feature>
<dbReference type="NCBIfam" id="TIGR00378">
    <property type="entry name" value="cax"/>
    <property type="match status" value="1"/>
</dbReference>
<evidence type="ECO:0000313" key="13">
    <source>
        <dbReference type="EMBL" id="KAK4112529.1"/>
    </source>
</evidence>
<dbReference type="InterPro" id="IPR004798">
    <property type="entry name" value="CAX-like"/>
</dbReference>
<dbReference type="GO" id="GO:0015369">
    <property type="term" value="F:calcium:proton antiporter activity"/>
    <property type="evidence" value="ECO:0007669"/>
    <property type="project" value="UniProtKB-UniRule"/>
</dbReference>
<dbReference type="RefSeq" id="XP_064670099.1">
    <property type="nucleotide sequence ID" value="XM_064818815.1"/>
</dbReference>
<dbReference type="InterPro" id="IPR004713">
    <property type="entry name" value="CaH_exchang"/>
</dbReference>
<dbReference type="GO" id="GO:0012505">
    <property type="term" value="C:endomembrane system"/>
    <property type="evidence" value="ECO:0007669"/>
    <property type="project" value="UniProtKB-SubCell"/>
</dbReference>
<evidence type="ECO:0000256" key="2">
    <source>
        <dbReference type="ARBA" id="ARBA00008170"/>
    </source>
</evidence>
<evidence type="ECO:0000256" key="9">
    <source>
        <dbReference type="ARBA" id="ARBA00023136"/>
    </source>
</evidence>